<dbReference type="Pfam" id="PF00512">
    <property type="entry name" value="HisKA"/>
    <property type="match status" value="1"/>
</dbReference>
<dbReference type="InterPro" id="IPR003661">
    <property type="entry name" value="HisK_dim/P_dom"/>
</dbReference>
<accession>A0ABN2VV65</accession>
<feature type="transmembrane region" description="Helical" evidence="10">
    <location>
        <begin position="122"/>
        <end position="145"/>
    </location>
</feature>
<evidence type="ECO:0000256" key="1">
    <source>
        <dbReference type="ARBA" id="ARBA00000085"/>
    </source>
</evidence>
<dbReference type="GO" id="GO:0016301">
    <property type="term" value="F:kinase activity"/>
    <property type="evidence" value="ECO:0007669"/>
    <property type="project" value="UniProtKB-KW"/>
</dbReference>
<feature type="domain" description="Signal transduction histidine kinase dimerisation/phosphoacceptor" evidence="11">
    <location>
        <begin position="199"/>
        <end position="263"/>
    </location>
</feature>
<keyword evidence="13" id="KW-1185">Reference proteome</keyword>
<evidence type="ECO:0000256" key="3">
    <source>
        <dbReference type="ARBA" id="ARBA00012438"/>
    </source>
</evidence>
<organism evidence="12 13">
    <name type="scientific">Aeromicrobium halocynthiae</name>
    <dbReference type="NCBI Taxonomy" id="560557"/>
    <lineage>
        <taxon>Bacteria</taxon>
        <taxon>Bacillati</taxon>
        <taxon>Actinomycetota</taxon>
        <taxon>Actinomycetes</taxon>
        <taxon>Propionibacteriales</taxon>
        <taxon>Nocardioidaceae</taxon>
        <taxon>Aeromicrobium</taxon>
    </lineage>
</organism>
<keyword evidence="10" id="KW-0812">Transmembrane</keyword>
<dbReference type="RefSeq" id="WP_344325475.1">
    <property type="nucleotide sequence ID" value="NZ_BAAAPY010000002.1"/>
</dbReference>
<keyword evidence="6" id="KW-0808">Transferase</keyword>
<feature type="compositionally biased region" description="Basic and acidic residues" evidence="9">
    <location>
        <begin position="343"/>
        <end position="357"/>
    </location>
</feature>
<name>A0ABN2VV65_9ACTN</name>
<dbReference type="CDD" id="cd00082">
    <property type="entry name" value="HisKA"/>
    <property type="match status" value="1"/>
</dbReference>
<evidence type="ECO:0000256" key="4">
    <source>
        <dbReference type="ARBA" id="ARBA00022475"/>
    </source>
</evidence>
<dbReference type="InterPro" id="IPR036097">
    <property type="entry name" value="HisK_dim/P_sf"/>
</dbReference>
<evidence type="ECO:0000256" key="2">
    <source>
        <dbReference type="ARBA" id="ARBA00004651"/>
    </source>
</evidence>
<evidence type="ECO:0000256" key="6">
    <source>
        <dbReference type="ARBA" id="ARBA00022679"/>
    </source>
</evidence>
<dbReference type="Pfam" id="PF18092">
    <property type="entry name" value="DraK_HK_N"/>
    <property type="match status" value="1"/>
</dbReference>
<dbReference type="SMART" id="SM00388">
    <property type="entry name" value="HisKA"/>
    <property type="match status" value="1"/>
</dbReference>
<proteinExistence type="predicted"/>
<keyword evidence="7 12" id="KW-0418">Kinase</keyword>
<gene>
    <name evidence="12" type="primary">draK</name>
    <name evidence="12" type="ORF">GCM10009821_10710</name>
</gene>
<evidence type="ECO:0000313" key="13">
    <source>
        <dbReference type="Proteomes" id="UP001501480"/>
    </source>
</evidence>
<evidence type="ECO:0000256" key="5">
    <source>
        <dbReference type="ARBA" id="ARBA00022553"/>
    </source>
</evidence>
<dbReference type="Gene3D" id="1.10.287.130">
    <property type="match status" value="1"/>
</dbReference>
<evidence type="ECO:0000256" key="8">
    <source>
        <dbReference type="ARBA" id="ARBA00023012"/>
    </source>
</evidence>
<dbReference type="SUPFAM" id="SSF47384">
    <property type="entry name" value="Homodimeric domain of signal transducing histidine kinase"/>
    <property type="match status" value="1"/>
</dbReference>
<dbReference type="InterPro" id="IPR050980">
    <property type="entry name" value="2C_sensor_his_kinase"/>
</dbReference>
<evidence type="ECO:0000256" key="10">
    <source>
        <dbReference type="SAM" id="Phobius"/>
    </source>
</evidence>
<dbReference type="PANTHER" id="PTHR44936">
    <property type="entry name" value="SENSOR PROTEIN CREC"/>
    <property type="match status" value="1"/>
</dbReference>
<sequence length="395" mass="41952">MRERLVVAFVGLTLVSLALFAVPRAYATADLVAAQDQRSAERTAALLADVVDARLEAGRPPTEETLAELLGAGEGVRLVSDGAVVTAGTLSDDVVVTTDLDSGGTLTVTTSSAGTQDRVADALLPLVLLVLLLGLFAGLVGLYLADRLARPFRALADATDSFTGQGTAPDLPPFSIPEAERLRVALGSAVVRIARQEQRERQLAAQASHELRTPVTALRLSLEDLSMWPETTPGVASELTRAVSELDRLDAAVTQLLERPDDGAAVDLGRLVAHGVERWSDSSEQRATVVMGETEPLPTRIDPHQLLVVLEAMLDDSRDAPGPIEVAVRAVGAGVEIRVGDAGPRRMDPGHVHRLGPDDEDPLSVAGERAEALGGHLRVDDTDRHYLVLTLPHRD</sequence>
<dbReference type="EC" id="2.7.13.3" evidence="3"/>
<evidence type="ECO:0000256" key="9">
    <source>
        <dbReference type="SAM" id="MobiDB-lite"/>
    </source>
</evidence>
<keyword evidence="10" id="KW-0472">Membrane</keyword>
<evidence type="ECO:0000256" key="7">
    <source>
        <dbReference type="ARBA" id="ARBA00022777"/>
    </source>
</evidence>
<keyword evidence="5" id="KW-0597">Phosphoprotein</keyword>
<dbReference type="Proteomes" id="UP001501480">
    <property type="component" value="Unassembled WGS sequence"/>
</dbReference>
<dbReference type="InterPro" id="IPR040868">
    <property type="entry name" value="DraK_HK_N"/>
</dbReference>
<comment type="caution">
    <text evidence="12">The sequence shown here is derived from an EMBL/GenBank/DDBJ whole genome shotgun (WGS) entry which is preliminary data.</text>
</comment>
<evidence type="ECO:0000313" key="12">
    <source>
        <dbReference type="EMBL" id="GAA2074053.1"/>
    </source>
</evidence>
<evidence type="ECO:0000259" key="11">
    <source>
        <dbReference type="SMART" id="SM00388"/>
    </source>
</evidence>
<keyword evidence="4" id="KW-1003">Cell membrane</keyword>
<reference evidence="12 13" key="1">
    <citation type="journal article" date="2019" name="Int. J. Syst. Evol. Microbiol.">
        <title>The Global Catalogue of Microorganisms (GCM) 10K type strain sequencing project: providing services to taxonomists for standard genome sequencing and annotation.</title>
        <authorList>
            <consortium name="The Broad Institute Genomics Platform"/>
            <consortium name="The Broad Institute Genome Sequencing Center for Infectious Disease"/>
            <person name="Wu L."/>
            <person name="Ma J."/>
        </authorList>
    </citation>
    <scope>NUCLEOTIDE SEQUENCE [LARGE SCALE GENOMIC DNA]</scope>
    <source>
        <strain evidence="12 13">JCM 15749</strain>
    </source>
</reference>
<dbReference type="PANTHER" id="PTHR44936:SF9">
    <property type="entry name" value="SENSOR PROTEIN CREC"/>
    <property type="match status" value="1"/>
</dbReference>
<dbReference type="SUPFAM" id="SSF55874">
    <property type="entry name" value="ATPase domain of HSP90 chaperone/DNA topoisomerase II/histidine kinase"/>
    <property type="match status" value="1"/>
</dbReference>
<comment type="subcellular location">
    <subcellularLocation>
        <location evidence="2">Cell membrane</location>
        <topology evidence="2">Multi-pass membrane protein</topology>
    </subcellularLocation>
</comment>
<dbReference type="InterPro" id="IPR036890">
    <property type="entry name" value="HATPase_C_sf"/>
</dbReference>
<feature type="region of interest" description="Disordered" evidence="9">
    <location>
        <begin position="343"/>
        <end position="362"/>
    </location>
</feature>
<keyword evidence="10" id="KW-1133">Transmembrane helix</keyword>
<keyword evidence="8" id="KW-0902">Two-component regulatory system</keyword>
<dbReference type="EMBL" id="BAAAPY010000002">
    <property type="protein sequence ID" value="GAA2074053.1"/>
    <property type="molecule type" value="Genomic_DNA"/>
</dbReference>
<comment type="catalytic activity">
    <reaction evidence="1">
        <text>ATP + protein L-histidine = ADP + protein N-phospho-L-histidine.</text>
        <dbReference type="EC" id="2.7.13.3"/>
    </reaction>
</comment>
<protein>
    <recommendedName>
        <fullName evidence="3">histidine kinase</fullName>
        <ecNumber evidence="3">2.7.13.3</ecNumber>
    </recommendedName>
</protein>